<accession>A0A432XDQ9</accession>
<proteinExistence type="predicted"/>
<evidence type="ECO:0000313" key="2">
    <source>
        <dbReference type="EMBL" id="RUO46782.1"/>
    </source>
</evidence>
<feature type="transmembrane region" description="Helical" evidence="1">
    <location>
        <begin position="12"/>
        <end position="31"/>
    </location>
</feature>
<keyword evidence="1" id="KW-1133">Transmembrane helix</keyword>
<keyword evidence="1" id="KW-0812">Transmembrane</keyword>
<keyword evidence="1" id="KW-0472">Membrane</keyword>
<dbReference type="EMBL" id="PIPV01000034">
    <property type="protein sequence ID" value="RUO46782.1"/>
    <property type="molecule type" value="Genomic_DNA"/>
</dbReference>
<comment type="caution">
    <text evidence="2">The sequence shown here is derived from an EMBL/GenBank/DDBJ whole genome shotgun (WGS) entry which is preliminary data.</text>
</comment>
<sequence>MPKLNFENAITWTWAIVSVLVVGIYLGLMFGESGAIEGTFFDLISTLTSLGILAIGYQGLHSWRVQDRTKMRREYAQKAIGHLTRALEVKGQFTVPFEAQKKINEAYHLLKTRDIDDEINELIIDAIQEAQSQIENAVREVPELIYSAKSAVICVSKEIYAALERINEPLRYYRVKTRTQISNDVPEFMYDLTNNRVQGGGAFYFLYDYIDLASLNLQFREIENIIDLLLDVIEHGELSNDTRGQSGD</sequence>
<dbReference type="Proteomes" id="UP000287330">
    <property type="component" value="Unassembled WGS sequence"/>
</dbReference>
<organism evidence="2 3">
    <name type="scientific">Idiomarina fontislapidosi</name>
    <dbReference type="NCBI Taxonomy" id="263723"/>
    <lineage>
        <taxon>Bacteria</taxon>
        <taxon>Pseudomonadati</taxon>
        <taxon>Pseudomonadota</taxon>
        <taxon>Gammaproteobacteria</taxon>
        <taxon>Alteromonadales</taxon>
        <taxon>Idiomarinaceae</taxon>
        <taxon>Idiomarina</taxon>
    </lineage>
</organism>
<evidence type="ECO:0000256" key="1">
    <source>
        <dbReference type="SAM" id="Phobius"/>
    </source>
</evidence>
<evidence type="ECO:0000313" key="3">
    <source>
        <dbReference type="Proteomes" id="UP000287330"/>
    </source>
</evidence>
<gene>
    <name evidence="2" type="ORF">CWE25_13470</name>
</gene>
<keyword evidence="3" id="KW-1185">Reference proteome</keyword>
<feature type="transmembrane region" description="Helical" evidence="1">
    <location>
        <begin position="43"/>
        <end position="63"/>
    </location>
</feature>
<dbReference type="AlphaFoldDB" id="A0A432XDQ9"/>
<protein>
    <submittedName>
        <fullName evidence="2">Uncharacterized protein</fullName>
    </submittedName>
</protein>
<name>A0A432XDQ9_9GAMM</name>
<dbReference type="RefSeq" id="WP_110576582.1">
    <property type="nucleotide sequence ID" value="NZ_PIPV01000034.1"/>
</dbReference>
<reference evidence="3" key="1">
    <citation type="journal article" date="2018" name="Front. Microbiol.">
        <title>Genome-Based Analysis Reveals the Taxonomy and Diversity of the Family Idiomarinaceae.</title>
        <authorList>
            <person name="Liu Y."/>
            <person name="Lai Q."/>
            <person name="Shao Z."/>
        </authorList>
    </citation>
    <scope>NUCLEOTIDE SEQUENCE [LARGE SCALE GENOMIC DNA]</scope>
    <source>
        <strain evidence="3">F23</strain>
    </source>
</reference>